<organism evidence="6 7">
    <name type="scientific">Nepenthes gracilis</name>
    <name type="common">Slender pitcher plant</name>
    <dbReference type="NCBI Taxonomy" id="150966"/>
    <lineage>
        <taxon>Eukaryota</taxon>
        <taxon>Viridiplantae</taxon>
        <taxon>Streptophyta</taxon>
        <taxon>Embryophyta</taxon>
        <taxon>Tracheophyta</taxon>
        <taxon>Spermatophyta</taxon>
        <taxon>Magnoliopsida</taxon>
        <taxon>eudicotyledons</taxon>
        <taxon>Gunneridae</taxon>
        <taxon>Pentapetalae</taxon>
        <taxon>Caryophyllales</taxon>
        <taxon>Nepenthaceae</taxon>
        <taxon>Nepenthes</taxon>
    </lineage>
</organism>
<dbReference type="InterPro" id="IPR001478">
    <property type="entry name" value="PDZ"/>
</dbReference>
<dbReference type="CDD" id="cd14526">
    <property type="entry name" value="DSP_laforin-like"/>
    <property type="match status" value="1"/>
</dbReference>
<dbReference type="PROSITE" id="PS50054">
    <property type="entry name" value="TYR_PHOSPHATASE_DUAL"/>
    <property type="match status" value="1"/>
</dbReference>
<dbReference type="GO" id="GO:0043036">
    <property type="term" value="C:starch grain"/>
    <property type="evidence" value="ECO:0007669"/>
    <property type="project" value="TreeGrafter"/>
</dbReference>
<feature type="domain" description="Tyrosine-protein phosphatase" evidence="4">
    <location>
        <begin position="264"/>
        <end position="422"/>
    </location>
</feature>
<dbReference type="GO" id="GO:0019203">
    <property type="term" value="F:carbohydrate phosphatase activity"/>
    <property type="evidence" value="ECO:0007669"/>
    <property type="project" value="InterPro"/>
</dbReference>
<dbReference type="CDD" id="cd02859">
    <property type="entry name" value="E_set_AMPKbeta_like_N"/>
    <property type="match status" value="1"/>
</dbReference>
<evidence type="ECO:0008006" key="8">
    <source>
        <dbReference type="Google" id="ProtNLM"/>
    </source>
</evidence>
<dbReference type="InterPro" id="IPR013783">
    <property type="entry name" value="Ig-like_fold"/>
</dbReference>
<dbReference type="InterPro" id="IPR020422">
    <property type="entry name" value="TYR_PHOSPHATASE_DUAL_dom"/>
</dbReference>
<dbReference type="Pfam" id="PF00782">
    <property type="entry name" value="DSPc"/>
    <property type="match status" value="1"/>
</dbReference>
<dbReference type="PROSITE" id="PS50106">
    <property type="entry name" value="PDZ"/>
    <property type="match status" value="1"/>
</dbReference>
<dbReference type="SMART" id="SM00195">
    <property type="entry name" value="DSPc"/>
    <property type="match status" value="1"/>
</dbReference>
<keyword evidence="3" id="KW-0119">Carbohydrate metabolism</keyword>
<sequence>MSSSSSIWGSGLGFFNGGSFTQMRRLNRSITRFYAMSTTASSYRMNLNEYMVTLEKPLGIRFALSVDGKIFVHALQKGGNAEKSRIIMVGDTLKKASDSSDGRFIEIKDIGDTQNMLKEKAGSFSLILDRPFTPFPIKQLHLTNDLDILFNRGHVPVATWNSMILASNLQASSETNGNSGFVVFSSRFLAPKAWNILSDHNGNSHSLVKNNILASPISQIVCIFSEEGSQGAEWSHGSFPLEEYTKALDRSKGELHYNHSLGMQYSKITEQIYVGSCIQTEADVETLSIAGVSAVLNFQSGIEAENWGISANAINDSCQKFNILMINYPIREGDSYDMRKKLPFCVGLLLRLLKKNHRVLVTCTTGFNRSPACVVAYLHWMTDTSLNAAYNFVSGLHSCRPDRPAIAWATWDLIAMVEKGRHDGPATHAGTFVWNGQEGEEVLLVGDFTGNWKEPIKTIHKGGSRYEVEVRLPQGKYYYKYIVNGQWRHSTASPTERDERGNVNNVIVVGDTANVRPSIQQHKKDANIVKVIERPLTENERFMLAKAARCIAFSVCPLTLAPK</sequence>
<name>A0AAD3T8L6_NEPGR</name>
<protein>
    <recommendedName>
        <fullName evidence="8">Phosphoglucan phosphatase LSF1, chloroplastic</fullName>
    </recommendedName>
</protein>
<evidence type="ECO:0000256" key="2">
    <source>
        <dbReference type="ARBA" id="ARBA00022912"/>
    </source>
</evidence>
<evidence type="ECO:0000313" key="6">
    <source>
        <dbReference type="EMBL" id="GMH25640.1"/>
    </source>
</evidence>
<dbReference type="GO" id="GO:0004721">
    <property type="term" value="F:phosphoprotein phosphatase activity"/>
    <property type="evidence" value="ECO:0007669"/>
    <property type="project" value="UniProtKB-KW"/>
</dbReference>
<evidence type="ECO:0000256" key="3">
    <source>
        <dbReference type="ARBA" id="ARBA00023277"/>
    </source>
</evidence>
<dbReference type="SUPFAM" id="SSF50156">
    <property type="entry name" value="PDZ domain-like"/>
    <property type="match status" value="1"/>
</dbReference>
<evidence type="ECO:0000259" key="5">
    <source>
        <dbReference type="PROSITE" id="PS50106"/>
    </source>
</evidence>
<dbReference type="SUPFAM" id="SSF52799">
    <property type="entry name" value="(Phosphotyrosine protein) phosphatases II"/>
    <property type="match status" value="1"/>
</dbReference>
<dbReference type="InterPro" id="IPR029021">
    <property type="entry name" value="Prot-tyrosine_phosphatase-like"/>
</dbReference>
<dbReference type="InterPro" id="IPR045204">
    <property type="entry name" value="DSP_laforin-like"/>
</dbReference>
<dbReference type="GO" id="GO:0009507">
    <property type="term" value="C:chloroplast"/>
    <property type="evidence" value="ECO:0007669"/>
    <property type="project" value="TreeGrafter"/>
</dbReference>
<dbReference type="InterPro" id="IPR036034">
    <property type="entry name" value="PDZ_sf"/>
</dbReference>
<evidence type="ECO:0000259" key="4">
    <source>
        <dbReference type="PROSITE" id="PS50054"/>
    </source>
</evidence>
<dbReference type="Pfam" id="PF16561">
    <property type="entry name" value="AMPK1_CBM"/>
    <property type="match status" value="1"/>
</dbReference>
<dbReference type="Gene3D" id="2.60.40.10">
    <property type="entry name" value="Immunoglobulins"/>
    <property type="match status" value="1"/>
</dbReference>
<accession>A0AAD3T8L6</accession>
<dbReference type="PANTHER" id="PTHR47661:SF2">
    <property type="entry name" value="PHOSPHOGLUCAN PHOSPHATASE LSF1, CHLOROPLASTIC"/>
    <property type="match status" value="1"/>
</dbReference>
<keyword evidence="2" id="KW-0904">Protein phosphatase</keyword>
<keyword evidence="1" id="KW-0378">Hydrolase</keyword>
<dbReference type="InterPro" id="IPR032640">
    <property type="entry name" value="AMPK1_CBM"/>
</dbReference>
<dbReference type="PANTHER" id="PTHR47661">
    <property type="entry name" value="PHOSPHOGLUCAN PHOSPHATASE LSF1, CHLOROPLASTIC"/>
    <property type="match status" value="1"/>
</dbReference>
<dbReference type="Proteomes" id="UP001279734">
    <property type="component" value="Unassembled WGS sequence"/>
</dbReference>
<evidence type="ECO:0000256" key="1">
    <source>
        <dbReference type="ARBA" id="ARBA00022801"/>
    </source>
</evidence>
<dbReference type="InterPro" id="IPR014756">
    <property type="entry name" value="Ig_E-set"/>
</dbReference>
<dbReference type="EMBL" id="BSYO01000029">
    <property type="protein sequence ID" value="GMH25640.1"/>
    <property type="molecule type" value="Genomic_DNA"/>
</dbReference>
<evidence type="ECO:0000313" key="7">
    <source>
        <dbReference type="Proteomes" id="UP001279734"/>
    </source>
</evidence>
<keyword evidence="7" id="KW-1185">Reference proteome</keyword>
<dbReference type="InterPro" id="IPR000340">
    <property type="entry name" value="Dual-sp_phosphatase_cat-dom"/>
</dbReference>
<comment type="caution">
    <text evidence="6">The sequence shown here is derived from an EMBL/GenBank/DDBJ whole genome shotgun (WGS) entry which is preliminary data.</text>
</comment>
<dbReference type="SUPFAM" id="SSF81296">
    <property type="entry name" value="E set domains"/>
    <property type="match status" value="1"/>
</dbReference>
<reference evidence="6" key="1">
    <citation type="submission" date="2023-05" db="EMBL/GenBank/DDBJ databases">
        <title>Nepenthes gracilis genome sequencing.</title>
        <authorList>
            <person name="Fukushima K."/>
        </authorList>
    </citation>
    <scope>NUCLEOTIDE SEQUENCE</scope>
    <source>
        <strain evidence="6">SING2019-196</strain>
    </source>
</reference>
<dbReference type="GO" id="GO:0005983">
    <property type="term" value="P:starch catabolic process"/>
    <property type="evidence" value="ECO:0007669"/>
    <property type="project" value="TreeGrafter"/>
</dbReference>
<proteinExistence type="predicted"/>
<dbReference type="Gene3D" id="3.90.190.10">
    <property type="entry name" value="Protein tyrosine phosphatase superfamily"/>
    <property type="match status" value="1"/>
</dbReference>
<gene>
    <name evidence="6" type="ORF">Nepgr_027483</name>
</gene>
<feature type="domain" description="PDZ" evidence="5">
    <location>
        <begin position="51"/>
        <end position="132"/>
    </location>
</feature>
<dbReference type="AlphaFoldDB" id="A0AAD3T8L6"/>